<keyword evidence="3" id="KW-1185">Reference proteome</keyword>
<feature type="transmembrane region" description="Helical" evidence="1">
    <location>
        <begin position="85"/>
        <end position="106"/>
    </location>
</feature>
<organism evidence="2 3">
    <name type="scientific">Arenibacter antarcticus</name>
    <dbReference type="NCBI Taxonomy" id="2040469"/>
    <lineage>
        <taxon>Bacteria</taxon>
        <taxon>Pseudomonadati</taxon>
        <taxon>Bacteroidota</taxon>
        <taxon>Flavobacteriia</taxon>
        <taxon>Flavobacteriales</taxon>
        <taxon>Flavobacteriaceae</taxon>
        <taxon>Arenibacter</taxon>
    </lineage>
</organism>
<proteinExistence type="predicted"/>
<keyword evidence="1" id="KW-0472">Membrane</keyword>
<evidence type="ECO:0000256" key="1">
    <source>
        <dbReference type="SAM" id="Phobius"/>
    </source>
</evidence>
<sequence length="155" mass="18374">MAKLDEIMEVLTQEITGFNHSIDKLEELSDKFDNLKIKTDTSSLEFLLKDFLMTQKETVDSYEHRMDDVLKKIDKSRWTPKWEMVVLYIVMCLNTIAFSYLGYYFIQYEQKKEAAVLKGKKEGLGKAGDYFDDHPIIYKDFEKWTKKQDTVSDRK</sequence>
<dbReference type="Proteomes" id="UP001597532">
    <property type="component" value="Unassembled WGS sequence"/>
</dbReference>
<reference evidence="3" key="1">
    <citation type="journal article" date="2019" name="Int. J. Syst. Evol. Microbiol.">
        <title>The Global Catalogue of Microorganisms (GCM) 10K type strain sequencing project: providing services to taxonomists for standard genome sequencing and annotation.</title>
        <authorList>
            <consortium name="The Broad Institute Genomics Platform"/>
            <consortium name="The Broad Institute Genome Sequencing Center for Infectious Disease"/>
            <person name="Wu L."/>
            <person name="Ma J."/>
        </authorList>
    </citation>
    <scope>NUCLEOTIDE SEQUENCE [LARGE SCALE GENOMIC DNA]</scope>
    <source>
        <strain evidence="3">KCTC 52924</strain>
    </source>
</reference>
<evidence type="ECO:0000313" key="3">
    <source>
        <dbReference type="Proteomes" id="UP001597532"/>
    </source>
</evidence>
<protein>
    <submittedName>
        <fullName evidence="2">DUF6730 family protein</fullName>
    </submittedName>
</protein>
<accession>A0ABW5VI14</accession>
<dbReference type="EMBL" id="JBHUOK010000033">
    <property type="protein sequence ID" value="MFD2791267.1"/>
    <property type="molecule type" value="Genomic_DNA"/>
</dbReference>
<dbReference type="InterPro" id="IPR046617">
    <property type="entry name" value="DUF6730"/>
</dbReference>
<evidence type="ECO:0000313" key="2">
    <source>
        <dbReference type="EMBL" id="MFD2791267.1"/>
    </source>
</evidence>
<comment type="caution">
    <text evidence="2">The sequence shown here is derived from an EMBL/GenBank/DDBJ whole genome shotgun (WGS) entry which is preliminary data.</text>
</comment>
<keyword evidence="1" id="KW-0812">Transmembrane</keyword>
<name>A0ABW5VI14_9FLAO</name>
<gene>
    <name evidence="2" type="ORF">ACFS1K_15945</name>
</gene>
<dbReference type="RefSeq" id="WP_251808519.1">
    <property type="nucleotide sequence ID" value="NZ_CP166679.1"/>
</dbReference>
<dbReference type="Pfam" id="PF20503">
    <property type="entry name" value="DUF6730"/>
    <property type="match status" value="1"/>
</dbReference>
<keyword evidence="1" id="KW-1133">Transmembrane helix</keyword>